<dbReference type="AlphaFoldDB" id="A0A6C2U520"/>
<evidence type="ECO:0000256" key="2">
    <source>
        <dbReference type="ARBA" id="ARBA00023239"/>
    </source>
</evidence>
<keyword evidence="1" id="KW-0479">Metal-binding</keyword>
<keyword evidence="4" id="KW-1185">Reference proteome</keyword>
<keyword evidence="2" id="KW-0456">Lyase</keyword>
<dbReference type="Pfam" id="PF01903">
    <property type="entry name" value="CbiX"/>
    <property type="match status" value="1"/>
</dbReference>
<dbReference type="InterPro" id="IPR050963">
    <property type="entry name" value="Sirohydro_Cobaltochel/CbiX"/>
</dbReference>
<proteinExistence type="predicted"/>
<reference evidence="3 4" key="1">
    <citation type="submission" date="2019-04" db="EMBL/GenBank/DDBJ databases">
        <authorList>
            <person name="Van Vliet M D."/>
        </authorList>
    </citation>
    <scope>NUCLEOTIDE SEQUENCE [LARGE SCALE GENOMIC DNA]</scope>
    <source>
        <strain evidence="3 4">F1</strain>
    </source>
</reference>
<dbReference type="RefSeq" id="WP_136080611.1">
    <property type="nucleotide sequence ID" value="NZ_CAAHFG010000002.1"/>
</dbReference>
<dbReference type="GO" id="GO:0016829">
    <property type="term" value="F:lyase activity"/>
    <property type="evidence" value="ECO:0007669"/>
    <property type="project" value="UniProtKB-KW"/>
</dbReference>
<protein>
    <submittedName>
        <fullName evidence="3">Sirohydrochlorin cobaltochelatase</fullName>
    </submittedName>
</protein>
<name>A0A6C2U520_PONDE</name>
<dbReference type="Proteomes" id="UP000366872">
    <property type="component" value="Unassembled WGS sequence"/>
</dbReference>
<dbReference type="PANTHER" id="PTHR33542">
    <property type="entry name" value="SIROHYDROCHLORIN FERROCHELATASE, CHLOROPLASTIC"/>
    <property type="match status" value="1"/>
</dbReference>
<accession>A0A6C2U520</accession>
<evidence type="ECO:0000313" key="3">
    <source>
        <dbReference type="EMBL" id="VGO14995.1"/>
    </source>
</evidence>
<evidence type="ECO:0000256" key="1">
    <source>
        <dbReference type="ARBA" id="ARBA00022723"/>
    </source>
</evidence>
<evidence type="ECO:0000313" key="4">
    <source>
        <dbReference type="Proteomes" id="UP000366872"/>
    </source>
</evidence>
<dbReference type="SUPFAM" id="SSF53800">
    <property type="entry name" value="Chelatase"/>
    <property type="match status" value="1"/>
</dbReference>
<dbReference type="CDD" id="cd03416">
    <property type="entry name" value="CbiX_SirB_N"/>
    <property type="match status" value="1"/>
</dbReference>
<gene>
    <name evidence="3" type="primary">cbiX</name>
    <name evidence="3" type="ORF">PDESU_03575</name>
</gene>
<dbReference type="Gene3D" id="3.40.50.1400">
    <property type="match status" value="1"/>
</dbReference>
<dbReference type="EMBL" id="CAAHFG010000002">
    <property type="protein sequence ID" value="VGO14995.1"/>
    <property type="molecule type" value="Genomic_DNA"/>
</dbReference>
<dbReference type="InterPro" id="IPR002762">
    <property type="entry name" value="CbiX-like"/>
</dbReference>
<organism evidence="3 4">
    <name type="scientific">Pontiella desulfatans</name>
    <dbReference type="NCBI Taxonomy" id="2750659"/>
    <lineage>
        <taxon>Bacteria</taxon>
        <taxon>Pseudomonadati</taxon>
        <taxon>Kiritimatiellota</taxon>
        <taxon>Kiritimatiellia</taxon>
        <taxon>Kiritimatiellales</taxon>
        <taxon>Pontiellaceae</taxon>
        <taxon>Pontiella</taxon>
    </lineage>
</organism>
<dbReference type="PANTHER" id="PTHR33542:SF3">
    <property type="entry name" value="SIROHYDROCHLORIN FERROCHELATASE, CHLOROPLASTIC"/>
    <property type="match status" value="1"/>
</dbReference>
<sequence length="134" mass="14470">MKALLIVAHGSRRKESNDEVCRLATRIDENSGPAFDLVTSAFLEISSPQIDSAVADLVDSGATEIKVFPYFLAAGTHVVNDIPKLIAEEKENHPNVHFEILPHLGALQGISTLILNQIYKGTPLNPELAALATD</sequence>
<dbReference type="GO" id="GO:0046872">
    <property type="term" value="F:metal ion binding"/>
    <property type="evidence" value="ECO:0007669"/>
    <property type="project" value="UniProtKB-KW"/>
</dbReference>